<dbReference type="Proteomes" id="UP000292627">
    <property type="component" value="Unassembled WGS sequence"/>
</dbReference>
<evidence type="ECO:0000313" key="9">
    <source>
        <dbReference type="EMBL" id="TAA25650.1"/>
    </source>
</evidence>
<keyword evidence="7 8" id="KW-0472">Membrane</keyword>
<gene>
    <name evidence="9" type="ORF">EA660_09385</name>
</gene>
<evidence type="ECO:0000256" key="5">
    <source>
        <dbReference type="ARBA" id="ARBA00023004"/>
    </source>
</evidence>
<dbReference type="SUPFAM" id="SSF47240">
    <property type="entry name" value="Ferritin-like"/>
    <property type="match status" value="1"/>
</dbReference>
<evidence type="ECO:0000256" key="4">
    <source>
        <dbReference type="ARBA" id="ARBA00023002"/>
    </source>
</evidence>
<evidence type="ECO:0000256" key="1">
    <source>
        <dbReference type="ARBA" id="ARBA00004749"/>
    </source>
</evidence>
<keyword evidence="4" id="KW-0560">Oxidoreductase</keyword>
<protein>
    <submittedName>
        <fullName evidence="9">Demethoxyubiquinone hydroxylase family protein</fullName>
    </submittedName>
</protein>
<evidence type="ECO:0000256" key="2">
    <source>
        <dbReference type="ARBA" id="ARBA00022688"/>
    </source>
</evidence>
<dbReference type="InterPro" id="IPR009078">
    <property type="entry name" value="Ferritin-like_SF"/>
</dbReference>
<evidence type="ECO:0000256" key="3">
    <source>
        <dbReference type="ARBA" id="ARBA00022723"/>
    </source>
</evidence>
<keyword evidence="3" id="KW-0479">Metal-binding</keyword>
<comment type="caution">
    <text evidence="9">The sequence shown here is derived from an EMBL/GenBank/DDBJ whole genome shotgun (WGS) entry which is preliminary data.</text>
</comment>
<keyword evidence="2" id="KW-0831">Ubiquinone biosynthesis</keyword>
<dbReference type="GO" id="GO:0008682">
    <property type="term" value="F:3-demethoxyubiquinol 3-hydroxylase activity"/>
    <property type="evidence" value="ECO:0007669"/>
    <property type="project" value="TreeGrafter"/>
</dbReference>
<organism evidence="9 10">
    <name type="scientific">Pseudoxanthomonas winnipegensis</name>
    <dbReference type="NCBI Taxonomy" id="2480810"/>
    <lineage>
        <taxon>Bacteria</taxon>
        <taxon>Pseudomonadati</taxon>
        <taxon>Pseudomonadota</taxon>
        <taxon>Gammaproteobacteria</taxon>
        <taxon>Lysobacterales</taxon>
        <taxon>Lysobacteraceae</taxon>
        <taxon>Pseudoxanthomonas</taxon>
    </lineage>
</organism>
<dbReference type="PANTHER" id="PTHR11237">
    <property type="entry name" value="COENZYME Q10 BIOSYNTHESIS PROTEIN 7"/>
    <property type="match status" value="1"/>
</dbReference>
<evidence type="ECO:0000256" key="6">
    <source>
        <dbReference type="ARBA" id="ARBA00023033"/>
    </source>
</evidence>
<dbReference type="PANTHER" id="PTHR11237:SF4">
    <property type="entry name" value="5-DEMETHOXYUBIQUINONE HYDROXYLASE, MITOCHONDRIAL"/>
    <property type="match status" value="1"/>
</dbReference>
<name>A0A4Q8LB05_9GAMM</name>
<evidence type="ECO:0000313" key="10">
    <source>
        <dbReference type="Proteomes" id="UP000292627"/>
    </source>
</evidence>
<dbReference type="AlphaFoldDB" id="A0A4Q8LB05"/>
<feature type="transmembrane region" description="Helical" evidence="8">
    <location>
        <begin position="77"/>
        <end position="96"/>
    </location>
</feature>
<keyword evidence="8" id="KW-0812">Transmembrane</keyword>
<keyword evidence="9" id="KW-0830">Ubiquinone</keyword>
<evidence type="ECO:0000256" key="7">
    <source>
        <dbReference type="ARBA" id="ARBA00023136"/>
    </source>
</evidence>
<sequence length="179" mass="19783">MEVLARPTTTDRGDRIIKVNHAGEHGAVGIYTGQILMARLTAPKMVAELREFRSHEQRHRATFGAELTVRGRRRCRSYWLCGVGGFFLGAITGLLGSNAIAATTTAVESVVLRHLKHQLAELQGLDTAAVLAISSIVSEEQQHHDQSLERVRASEFWPRILTPIVSSSTEAVIWMGMRL</sequence>
<keyword evidence="8" id="KW-1133">Transmembrane helix</keyword>
<dbReference type="OrthoDB" id="7559360at2"/>
<comment type="pathway">
    <text evidence="1">Cofactor biosynthesis; ubiquinone biosynthesis.</text>
</comment>
<dbReference type="EMBL" id="SHMC01000003">
    <property type="protein sequence ID" value="TAA25650.1"/>
    <property type="molecule type" value="Genomic_DNA"/>
</dbReference>
<dbReference type="InterPro" id="IPR011566">
    <property type="entry name" value="Ubq_synth_Coq7"/>
</dbReference>
<keyword evidence="5" id="KW-0408">Iron</keyword>
<dbReference type="GO" id="GO:0006744">
    <property type="term" value="P:ubiquinone biosynthetic process"/>
    <property type="evidence" value="ECO:0007669"/>
    <property type="project" value="UniProtKB-KW"/>
</dbReference>
<accession>A0A4Q8LB05</accession>
<dbReference type="GO" id="GO:0046872">
    <property type="term" value="F:metal ion binding"/>
    <property type="evidence" value="ECO:0007669"/>
    <property type="project" value="UniProtKB-KW"/>
</dbReference>
<dbReference type="Pfam" id="PF03232">
    <property type="entry name" value="COQ7"/>
    <property type="match status" value="1"/>
</dbReference>
<evidence type="ECO:0000256" key="8">
    <source>
        <dbReference type="SAM" id="Phobius"/>
    </source>
</evidence>
<proteinExistence type="predicted"/>
<dbReference type="CDD" id="cd01042">
    <property type="entry name" value="DMQH"/>
    <property type="match status" value="1"/>
</dbReference>
<dbReference type="RefSeq" id="WP_130551273.1">
    <property type="nucleotide sequence ID" value="NZ_SHMC01000003.1"/>
</dbReference>
<reference evidence="9 10" key="1">
    <citation type="submission" date="2019-02" db="EMBL/GenBank/DDBJ databases">
        <title>WGS of Pseudoxanthomonas species novum from clinical isolates.</title>
        <authorList>
            <person name="Bernier A.-M."/>
            <person name="Bernard K."/>
            <person name="Vachon A."/>
        </authorList>
    </citation>
    <scope>NUCLEOTIDE SEQUENCE [LARGE SCALE GENOMIC DNA]</scope>
    <source>
        <strain evidence="9 10">NML171200</strain>
    </source>
</reference>
<keyword evidence="6" id="KW-0503">Monooxygenase</keyword>